<proteinExistence type="predicted"/>
<evidence type="ECO:0000313" key="1">
    <source>
        <dbReference type="EMBL" id="MBK7673950.1"/>
    </source>
</evidence>
<dbReference type="Proteomes" id="UP000697998">
    <property type="component" value="Unassembled WGS sequence"/>
</dbReference>
<name>A0A935PZ43_9PROT</name>
<sequence>MRRSLSVMTLFMGVLSVLGYGYAQYRLSALARPTAAPELLISLPRFAQVLMAGGDRYLAANLAGFRVLVADTGRMNGEDYAVQARLQRDIAWFNPLHEDNYYIGAAILPWNGELDAAQYVLRRASDARTFDWYPLFHYGFLFYHFRKDPATGAQWLLKGVPRVTNQQDEWALQNLAAIWIEKGYQTANAATMVDAMAANSPPGAFRNYLQVRARRLRDLAALQDAATLFPGQAGQGCETGGTGERWFDRRTAERPAGLWLRPRCGRSAILNSVAAGGQ</sequence>
<dbReference type="EMBL" id="JADJMH010000001">
    <property type="protein sequence ID" value="MBK7673950.1"/>
    <property type="molecule type" value="Genomic_DNA"/>
</dbReference>
<organism evidence="1 2">
    <name type="scientific">Candidatus Accumulibacter proximus</name>
    <dbReference type="NCBI Taxonomy" id="2954385"/>
    <lineage>
        <taxon>Bacteria</taxon>
        <taxon>Pseudomonadati</taxon>
        <taxon>Pseudomonadota</taxon>
        <taxon>Betaproteobacteria</taxon>
        <taxon>Candidatus Accumulibacter</taxon>
    </lineage>
</organism>
<accession>A0A935PZ43</accession>
<comment type="caution">
    <text evidence="1">The sequence shown here is derived from an EMBL/GenBank/DDBJ whole genome shotgun (WGS) entry which is preliminary data.</text>
</comment>
<dbReference type="AlphaFoldDB" id="A0A935PZ43"/>
<reference evidence="1 2" key="1">
    <citation type="submission" date="2020-10" db="EMBL/GenBank/DDBJ databases">
        <title>Connecting structure to function with the recovery of over 1000 high-quality activated sludge metagenome-assembled genomes encoding full-length rRNA genes using long-read sequencing.</title>
        <authorList>
            <person name="Singleton C.M."/>
            <person name="Petriglieri F."/>
            <person name="Kristensen J.M."/>
            <person name="Kirkegaard R.H."/>
            <person name="Michaelsen T.Y."/>
            <person name="Andersen M.H."/>
            <person name="Karst S.M."/>
            <person name="Dueholm M.S."/>
            <person name="Nielsen P.H."/>
            <person name="Albertsen M."/>
        </authorList>
    </citation>
    <scope>NUCLEOTIDE SEQUENCE [LARGE SCALE GENOMIC DNA]</scope>
    <source>
        <strain evidence="1">EsbW_18-Q3-R4-48_BATAC.285</strain>
    </source>
</reference>
<gene>
    <name evidence="1" type="ORF">IPJ27_03830</name>
</gene>
<protein>
    <submittedName>
        <fullName evidence="1">Uncharacterized protein</fullName>
    </submittedName>
</protein>
<evidence type="ECO:0000313" key="2">
    <source>
        <dbReference type="Proteomes" id="UP000697998"/>
    </source>
</evidence>